<dbReference type="EMBL" id="KV878914">
    <property type="protein sequence ID" value="OJJ79868.1"/>
    <property type="molecule type" value="Genomic_DNA"/>
</dbReference>
<protein>
    <submittedName>
        <fullName evidence="1">Uncharacterized protein</fullName>
    </submittedName>
</protein>
<name>A0A1L9V7H0_ASPGL</name>
<gene>
    <name evidence="1" type="ORF">ASPGLDRAFT_918376</name>
</gene>
<sequence>MYNNIIHEPETCVLLRTTISACLRQWLGSMYSIFNLLTLLVVGCEWGFRLIHDFVQPFCIKKVMLMFSSNRYPHTWSYRPLRTTSTGALFRIIEGCIQAVKCRCQKARQSA</sequence>
<reference evidence="2" key="1">
    <citation type="journal article" date="2017" name="Genome Biol.">
        <title>Comparative genomics reveals high biological diversity and specific adaptations in the industrially and medically important fungal genus Aspergillus.</title>
        <authorList>
            <person name="de Vries R.P."/>
            <person name="Riley R."/>
            <person name="Wiebenga A."/>
            <person name="Aguilar-Osorio G."/>
            <person name="Amillis S."/>
            <person name="Uchima C.A."/>
            <person name="Anderluh G."/>
            <person name="Asadollahi M."/>
            <person name="Askin M."/>
            <person name="Barry K."/>
            <person name="Battaglia E."/>
            <person name="Bayram O."/>
            <person name="Benocci T."/>
            <person name="Braus-Stromeyer S.A."/>
            <person name="Caldana C."/>
            <person name="Canovas D."/>
            <person name="Cerqueira G.C."/>
            <person name="Chen F."/>
            <person name="Chen W."/>
            <person name="Choi C."/>
            <person name="Clum A."/>
            <person name="Dos Santos R.A."/>
            <person name="Damasio A.R."/>
            <person name="Diallinas G."/>
            <person name="Emri T."/>
            <person name="Fekete E."/>
            <person name="Flipphi M."/>
            <person name="Freyberg S."/>
            <person name="Gallo A."/>
            <person name="Gournas C."/>
            <person name="Habgood R."/>
            <person name="Hainaut M."/>
            <person name="Harispe M.L."/>
            <person name="Henrissat B."/>
            <person name="Hilden K.S."/>
            <person name="Hope R."/>
            <person name="Hossain A."/>
            <person name="Karabika E."/>
            <person name="Karaffa L."/>
            <person name="Karanyi Z."/>
            <person name="Krasevec N."/>
            <person name="Kuo A."/>
            <person name="Kusch H."/>
            <person name="LaButti K."/>
            <person name="Lagendijk E.L."/>
            <person name="Lapidus A."/>
            <person name="Levasseur A."/>
            <person name="Lindquist E."/>
            <person name="Lipzen A."/>
            <person name="Logrieco A.F."/>
            <person name="MacCabe A."/>
            <person name="Maekelae M.R."/>
            <person name="Malavazi I."/>
            <person name="Melin P."/>
            <person name="Meyer V."/>
            <person name="Mielnichuk N."/>
            <person name="Miskei M."/>
            <person name="Molnar A.P."/>
            <person name="Mule G."/>
            <person name="Ngan C.Y."/>
            <person name="Orejas M."/>
            <person name="Orosz E."/>
            <person name="Ouedraogo J.P."/>
            <person name="Overkamp K.M."/>
            <person name="Park H.-S."/>
            <person name="Perrone G."/>
            <person name="Piumi F."/>
            <person name="Punt P.J."/>
            <person name="Ram A.F."/>
            <person name="Ramon A."/>
            <person name="Rauscher S."/>
            <person name="Record E."/>
            <person name="Riano-Pachon D.M."/>
            <person name="Robert V."/>
            <person name="Roehrig J."/>
            <person name="Ruller R."/>
            <person name="Salamov A."/>
            <person name="Salih N.S."/>
            <person name="Samson R.A."/>
            <person name="Sandor E."/>
            <person name="Sanguinetti M."/>
            <person name="Schuetze T."/>
            <person name="Sepcic K."/>
            <person name="Shelest E."/>
            <person name="Sherlock G."/>
            <person name="Sophianopoulou V."/>
            <person name="Squina F.M."/>
            <person name="Sun H."/>
            <person name="Susca A."/>
            <person name="Todd R.B."/>
            <person name="Tsang A."/>
            <person name="Unkles S.E."/>
            <person name="van de Wiele N."/>
            <person name="van Rossen-Uffink D."/>
            <person name="Oliveira J.V."/>
            <person name="Vesth T.C."/>
            <person name="Visser J."/>
            <person name="Yu J.-H."/>
            <person name="Zhou M."/>
            <person name="Andersen M.R."/>
            <person name="Archer D.B."/>
            <person name="Baker S.E."/>
            <person name="Benoit I."/>
            <person name="Brakhage A.A."/>
            <person name="Braus G.H."/>
            <person name="Fischer R."/>
            <person name="Frisvad J.C."/>
            <person name="Goldman G.H."/>
            <person name="Houbraken J."/>
            <person name="Oakley B."/>
            <person name="Pocsi I."/>
            <person name="Scazzocchio C."/>
            <person name="Seiboth B."/>
            <person name="vanKuyk P.A."/>
            <person name="Wortman J."/>
            <person name="Dyer P.S."/>
            <person name="Grigoriev I.V."/>
        </authorList>
    </citation>
    <scope>NUCLEOTIDE SEQUENCE [LARGE SCALE GENOMIC DNA]</scope>
    <source>
        <strain evidence="2">CBS 516.65</strain>
    </source>
</reference>
<dbReference type="AlphaFoldDB" id="A0A1L9V7H0"/>
<dbReference type="GeneID" id="34466769"/>
<organism evidence="1 2">
    <name type="scientific">Aspergillus glaucus CBS 516.65</name>
    <dbReference type="NCBI Taxonomy" id="1160497"/>
    <lineage>
        <taxon>Eukaryota</taxon>
        <taxon>Fungi</taxon>
        <taxon>Dikarya</taxon>
        <taxon>Ascomycota</taxon>
        <taxon>Pezizomycotina</taxon>
        <taxon>Eurotiomycetes</taxon>
        <taxon>Eurotiomycetidae</taxon>
        <taxon>Eurotiales</taxon>
        <taxon>Aspergillaceae</taxon>
        <taxon>Aspergillus</taxon>
        <taxon>Aspergillus subgen. Aspergillus</taxon>
    </lineage>
</organism>
<proteinExistence type="predicted"/>
<dbReference type="RefSeq" id="XP_022396566.1">
    <property type="nucleotide sequence ID" value="XM_022550509.1"/>
</dbReference>
<evidence type="ECO:0000313" key="2">
    <source>
        <dbReference type="Proteomes" id="UP000184300"/>
    </source>
</evidence>
<dbReference type="Proteomes" id="UP000184300">
    <property type="component" value="Unassembled WGS sequence"/>
</dbReference>
<evidence type="ECO:0000313" key="1">
    <source>
        <dbReference type="EMBL" id="OJJ79868.1"/>
    </source>
</evidence>
<keyword evidence="2" id="KW-1185">Reference proteome</keyword>
<dbReference type="VEuPathDB" id="FungiDB:ASPGLDRAFT_918376"/>
<accession>A0A1L9V7H0</accession>